<dbReference type="FunFam" id="3.30.70.270:FF:000020">
    <property type="entry name" value="Transposon Tf2-6 polyprotein-like Protein"/>
    <property type="match status" value="1"/>
</dbReference>
<dbReference type="PANTHER" id="PTHR37984:SF5">
    <property type="entry name" value="PROTEIN NYNRIN-LIKE"/>
    <property type="match status" value="1"/>
</dbReference>
<gene>
    <name evidence="3" type="ORF">Scaly_0680200</name>
</gene>
<dbReference type="Pfam" id="PF24626">
    <property type="entry name" value="SH3_Tf2-1"/>
    <property type="match status" value="1"/>
</dbReference>
<evidence type="ECO:0000259" key="2">
    <source>
        <dbReference type="PROSITE" id="PS50994"/>
    </source>
</evidence>
<feature type="domain" description="Integrase catalytic" evidence="2">
    <location>
        <begin position="179"/>
        <end position="289"/>
    </location>
</feature>
<reference evidence="3" key="1">
    <citation type="submission" date="2020-06" db="EMBL/GenBank/DDBJ databases">
        <authorList>
            <person name="Li T."/>
            <person name="Hu X."/>
            <person name="Zhang T."/>
            <person name="Song X."/>
            <person name="Zhang H."/>
            <person name="Dai N."/>
            <person name="Sheng W."/>
            <person name="Hou X."/>
            <person name="Wei L."/>
        </authorList>
    </citation>
    <scope>NUCLEOTIDE SEQUENCE</scope>
    <source>
        <strain evidence="3">KEN8</strain>
        <tissue evidence="3">Leaf</tissue>
    </source>
</reference>
<dbReference type="GO" id="GO:0015074">
    <property type="term" value="P:DNA integration"/>
    <property type="evidence" value="ECO:0007669"/>
    <property type="project" value="InterPro"/>
</dbReference>
<reference evidence="3" key="2">
    <citation type="journal article" date="2024" name="Plant">
        <title>Genomic evolution and insights into agronomic trait innovations of Sesamum species.</title>
        <authorList>
            <person name="Miao H."/>
            <person name="Wang L."/>
            <person name="Qu L."/>
            <person name="Liu H."/>
            <person name="Sun Y."/>
            <person name="Le M."/>
            <person name="Wang Q."/>
            <person name="Wei S."/>
            <person name="Zheng Y."/>
            <person name="Lin W."/>
            <person name="Duan Y."/>
            <person name="Cao H."/>
            <person name="Xiong S."/>
            <person name="Wang X."/>
            <person name="Wei L."/>
            <person name="Li C."/>
            <person name="Ma Q."/>
            <person name="Ju M."/>
            <person name="Zhao R."/>
            <person name="Li G."/>
            <person name="Mu C."/>
            <person name="Tian Q."/>
            <person name="Mei H."/>
            <person name="Zhang T."/>
            <person name="Gao T."/>
            <person name="Zhang H."/>
        </authorList>
    </citation>
    <scope>NUCLEOTIDE SEQUENCE</scope>
    <source>
        <strain evidence="3">KEN8</strain>
    </source>
</reference>
<dbReference type="AlphaFoldDB" id="A0AAW2R7I9"/>
<dbReference type="InterPro" id="IPR041577">
    <property type="entry name" value="RT_RNaseH_2"/>
</dbReference>
<dbReference type="SUPFAM" id="SSF53098">
    <property type="entry name" value="Ribonuclease H-like"/>
    <property type="match status" value="1"/>
</dbReference>
<dbReference type="InterPro" id="IPR001584">
    <property type="entry name" value="Integrase_cat-core"/>
</dbReference>
<accession>A0AAW2R7I9</accession>
<protein>
    <submittedName>
        <fullName evidence="3">Retrovirus-related Pol polyprotein from transposon.6</fullName>
    </submittedName>
</protein>
<dbReference type="CDD" id="cd09274">
    <property type="entry name" value="RNase_HI_RT_Ty3"/>
    <property type="match status" value="1"/>
</dbReference>
<dbReference type="GO" id="GO:0003824">
    <property type="term" value="F:catalytic activity"/>
    <property type="evidence" value="ECO:0007669"/>
    <property type="project" value="UniProtKB-KW"/>
</dbReference>
<dbReference type="EMBL" id="JACGWM010000004">
    <property type="protein sequence ID" value="KAL0375626.1"/>
    <property type="molecule type" value="Genomic_DNA"/>
</dbReference>
<name>A0AAW2R7I9_9LAMI</name>
<dbReference type="Pfam" id="PF17919">
    <property type="entry name" value="RT_RNaseH_2"/>
    <property type="match status" value="1"/>
</dbReference>
<dbReference type="InterPro" id="IPR043128">
    <property type="entry name" value="Rev_trsase/Diguanyl_cyclase"/>
</dbReference>
<dbReference type="InterPro" id="IPR036397">
    <property type="entry name" value="RNaseH_sf"/>
</dbReference>
<dbReference type="Gene3D" id="3.30.420.10">
    <property type="entry name" value="Ribonuclease H-like superfamily/Ribonuclease H"/>
    <property type="match status" value="1"/>
</dbReference>
<organism evidence="3">
    <name type="scientific">Sesamum calycinum</name>
    <dbReference type="NCBI Taxonomy" id="2727403"/>
    <lineage>
        <taxon>Eukaryota</taxon>
        <taxon>Viridiplantae</taxon>
        <taxon>Streptophyta</taxon>
        <taxon>Embryophyta</taxon>
        <taxon>Tracheophyta</taxon>
        <taxon>Spermatophyta</taxon>
        <taxon>Magnoliopsida</taxon>
        <taxon>eudicotyledons</taxon>
        <taxon>Gunneridae</taxon>
        <taxon>Pentapetalae</taxon>
        <taxon>asterids</taxon>
        <taxon>lamiids</taxon>
        <taxon>Lamiales</taxon>
        <taxon>Pedaliaceae</taxon>
        <taxon>Sesamum</taxon>
    </lineage>
</organism>
<dbReference type="PROSITE" id="PS50994">
    <property type="entry name" value="INTEGRASE"/>
    <property type="match status" value="1"/>
</dbReference>
<proteinExistence type="predicted"/>
<sequence>MVEYVGHIITREGVSTDPSKVECMKIWPQPKNVKELRGFLGLTGYYKKFVKGYGMISKPPTELLKKDNFKWTDDATNAFESLKQAMISAPVLTLPGFSKSFVVEADACDKGIGAVLMQEHRHIAYLSKALSLRNQGLSVYEKEFLAILQAVHKWKHYLIGHHFIIKTDHQSLKHIESRRLTMPYNKNGSPSCWEGLPRSEGKDCIMVVVDRLTKYAYFLPLTHPFTAEVVARTFMDQVYRLHGPPVNIISDRDKIFTGIFWKELFRLLGTVLNLSTAYHPQTDGQTERYDTNFHTGLKLSPFQALYGYPLGPLTIDPYIPTSQPDVEEYLSERKFLTAKEEPELAPKYYGPFQVIEKIGEVAYKLKTPTTTNIHPIFHVSLLEKKLEAEATWEDYYNIIAKFLDFDMDPQRQGSSLGEGNVTAIAGKEDKFWAVHLQINAAARSKA</sequence>
<evidence type="ECO:0000256" key="1">
    <source>
        <dbReference type="ARBA" id="ARBA00023268"/>
    </source>
</evidence>
<dbReference type="InterPro" id="IPR012337">
    <property type="entry name" value="RNaseH-like_sf"/>
</dbReference>
<dbReference type="PANTHER" id="PTHR37984">
    <property type="entry name" value="PROTEIN CBG26694"/>
    <property type="match status" value="1"/>
</dbReference>
<dbReference type="GO" id="GO:0003676">
    <property type="term" value="F:nucleic acid binding"/>
    <property type="evidence" value="ECO:0007669"/>
    <property type="project" value="InterPro"/>
</dbReference>
<keyword evidence="1" id="KW-0511">Multifunctional enzyme</keyword>
<dbReference type="InterPro" id="IPR050951">
    <property type="entry name" value="Retrovirus_Pol_polyprotein"/>
</dbReference>
<evidence type="ECO:0000313" key="3">
    <source>
        <dbReference type="EMBL" id="KAL0375626.1"/>
    </source>
</evidence>
<dbReference type="SUPFAM" id="SSF56672">
    <property type="entry name" value="DNA/RNA polymerases"/>
    <property type="match status" value="1"/>
</dbReference>
<dbReference type="InterPro" id="IPR043502">
    <property type="entry name" value="DNA/RNA_pol_sf"/>
</dbReference>
<comment type="caution">
    <text evidence="3">The sequence shown here is derived from an EMBL/GenBank/DDBJ whole genome shotgun (WGS) entry which is preliminary data.</text>
</comment>
<dbReference type="Gene3D" id="3.30.70.270">
    <property type="match status" value="1"/>
</dbReference>
<dbReference type="InterPro" id="IPR056924">
    <property type="entry name" value="SH3_Tf2-1"/>
</dbReference>